<protein>
    <submittedName>
        <fullName evidence="1">Uncharacterized protein</fullName>
    </submittedName>
</protein>
<reference evidence="1" key="1">
    <citation type="submission" date="2020-11" db="EMBL/GenBank/DDBJ databases">
        <authorList>
            <person name="Tran Van P."/>
        </authorList>
    </citation>
    <scope>NUCLEOTIDE SEQUENCE</scope>
</reference>
<sequence>MVQHYKQLDPSRELGRLYSEEVYPYLLGSRVENQFGKNLIAPDRDSNLDLTVIGSLLYNVLVQSVHDGALVRTCRSGDRGKCWDWSCYCPGTGQEWANPNG</sequence>
<accession>A0A7R9GYZ3</accession>
<evidence type="ECO:0000313" key="1">
    <source>
        <dbReference type="EMBL" id="CAD7401958.1"/>
    </source>
</evidence>
<name>A0A7R9GYZ3_TIMPO</name>
<dbReference type="AlphaFoldDB" id="A0A7R9GYZ3"/>
<organism evidence="1">
    <name type="scientific">Timema poppense</name>
    <name type="common">Walking stick</name>
    <dbReference type="NCBI Taxonomy" id="170557"/>
    <lineage>
        <taxon>Eukaryota</taxon>
        <taxon>Metazoa</taxon>
        <taxon>Ecdysozoa</taxon>
        <taxon>Arthropoda</taxon>
        <taxon>Hexapoda</taxon>
        <taxon>Insecta</taxon>
        <taxon>Pterygota</taxon>
        <taxon>Neoptera</taxon>
        <taxon>Polyneoptera</taxon>
        <taxon>Phasmatodea</taxon>
        <taxon>Timematodea</taxon>
        <taxon>Timematoidea</taxon>
        <taxon>Timematidae</taxon>
        <taxon>Timema</taxon>
    </lineage>
</organism>
<dbReference type="EMBL" id="OD001461">
    <property type="protein sequence ID" value="CAD7401958.1"/>
    <property type="molecule type" value="Genomic_DNA"/>
</dbReference>
<gene>
    <name evidence="1" type="ORF">TPSB3V08_LOCUS3354</name>
</gene>
<proteinExistence type="predicted"/>